<reference evidence="3" key="1">
    <citation type="submission" date="2022-11" db="UniProtKB">
        <authorList>
            <consortium name="WormBaseParasite"/>
        </authorList>
    </citation>
    <scope>IDENTIFICATION</scope>
</reference>
<evidence type="ECO:0000313" key="2">
    <source>
        <dbReference type="Proteomes" id="UP000887566"/>
    </source>
</evidence>
<sequence>MWVFWRPVFGLIKGELGGAVAVSVGVGIHSSLEMAARFRSFVRLSSKVAVRSDDPKREAARRAVGREGIERSRLSPPVLRPLPPDTTRRFGETNALPLRSPVVSRGRSLGGRFSLLVTHFSIGRSPTIYLLFLSFTNCASFHVVSSPC</sequence>
<evidence type="ECO:0000313" key="3">
    <source>
        <dbReference type="WBParaSite" id="PSAMB.scaffold346size55435.g4904.t1"/>
    </source>
</evidence>
<dbReference type="AlphaFoldDB" id="A0A914W7Q5"/>
<protein>
    <submittedName>
        <fullName evidence="3">Uncharacterized protein</fullName>
    </submittedName>
</protein>
<proteinExistence type="predicted"/>
<accession>A0A914W7Q5</accession>
<feature type="region of interest" description="Disordered" evidence="1">
    <location>
        <begin position="54"/>
        <end position="86"/>
    </location>
</feature>
<organism evidence="2 3">
    <name type="scientific">Plectus sambesii</name>
    <dbReference type="NCBI Taxonomy" id="2011161"/>
    <lineage>
        <taxon>Eukaryota</taxon>
        <taxon>Metazoa</taxon>
        <taxon>Ecdysozoa</taxon>
        <taxon>Nematoda</taxon>
        <taxon>Chromadorea</taxon>
        <taxon>Plectida</taxon>
        <taxon>Plectina</taxon>
        <taxon>Plectoidea</taxon>
        <taxon>Plectidae</taxon>
        <taxon>Plectus</taxon>
    </lineage>
</organism>
<dbReference type="WBParaSite" id="PSAMB.scaffold346size55435.g4904.t1">
    <property type="protein sequence ID" value="PSAMB.scaffold346size55435.g4904.t1"/>
    <property type="gene ID" value="PSAMB.scaffold346size55435.g4904"/>
</dbReference>
<keyword evidence="2" id="KW-1185">Reference proteome</keyword>
<dbReference type="Proteomes" id="UP000887566">
    <property type="component" value="Unplaced"/>
</dbReference>
<evidence type="ECO:0000256" key="1">
    <source>
        <dbReference type="SAM" id="MobiDB-lite"/>
    </source>
</evidence>
<feature type="compositionally biased region" description="Basic and acidic residues" evidence="1">
    <location>
        <begin position="54"/>
        <end position="73"/>
    </location>
</feature>
<name>A0A914W7Q5_9BILA</name>